<dbReference type="EMBL" id="LT635766">
    <property type="protein sequence ID" value="SGZ54574.1"/>
    <property type="molecule type" value="Genomic_DNA"/>
</dbReference>
<evidence type="ECO:0000259" key="7">
    <source>
        <dbReference type="Pfam" id="PF25785"/>
    </source>
</evidence>
<feature type="coiled-coil region" evidence="4">
    <location>
        <begin position="337"/>
        <end position="466"/>
    </location>
</feature>
<feature type="coiled-coil region" evidence="4">
    <location>
        <begin position="1146"/>
        <end position="1173"/>
    </location>
</feature>
<comment type="subcellular location">
    <subcellularLocation>
        <location evidence="1">Nucleus</location>
    </subcellularLocation>
</comment>
<feature type="compositionally biased region" description="Low complexity" evidence="5">
    <location>
        <begin position="1700"/>
        <end position="1716"/>
    </location>
</feature>
<evidence type="ECO:0000256" key="5">
    <source>
        <dbReference type="SAM" id="MobiDB-lite"/>
    </source>
</evidence>
<dbReference type="Proteomes" id="UP000182259">
    <property type="component" value="Chromosome III"/>
</dbReference>
<feature type="compositionally biased region" description="Polar residues" evidence="5">
    <location>
        <begin position="1738"/>
        <end position="1759"/>
    </location>
</feature>
<keyword evidence="3" id="KW-0539">Nucleus</keyword>
<feature type="region of interest" description="Disordered" evidence="5">
    <location>
        <begin position="1683"/>
        <end position="1716"/>
    </location>
</feature>
<evidence type="ECO:0000259" key="6">
    <source>
        <dbReference type="Pfam" id="PF07926"/>
    </source>
</evidence>
<reference evidence="8 9" key="1">
    <citation type="submission" date="2016-10" db="EMBL/GenBank/DDBJ databases">
        <authorList>
            <person name="de Groot N.N."/>
        </authorList>
    </citation>
    <scope>NUCLEOTIDE SEQUENCE [LARGE SCALE GENOMIC DNA]</scope>
    <source>
        <strain evidence="8 9">PYCC 4715</strain>
    </source>
</reference>
<evidence type="ECO:0000313" key="8">
    <source>
        <dbReference type="EMBL" id="SGZ54574.1"/>
    </source>
</evidence>
<dbReference type="InterPro" id="IPR012929">
    <property type="entry name" value="Nucleoprot-TPR/MLP1-2_dom"/>
</dbReference>
<dbReference type="GO" id="GO:0005643">
    <property type="term" value="C:nuclear pore"/>
    <property type="evidence" value="ECO:0007669"/>
    <property type="project" value="TreeGrafter"/>
</dbReference>
<accession>A0A1L0DQC1</accession>
<feature type="compositionally biased region" description="Polar residues" evidence="5">
    <location>
        <begin position="38"/>
        <end position="53"/>
    </location>
</feature>
<keyword evidence="2 4" id="KW-0175">Coiled coil</keyword>
<feature type="coiled-coil region" evidence="4">
    <location>
        <begin position="610"/>
        <end position="665"/>
    </location>
</feature>
<protein>
    <submittedName>
        <fullName evidence="8">CIC11C00000003304</fullName>
    </submittedName>
</protein>
<dbReference type="GO" id="GO:0006406">
    <property type="term" value="P:mRNA export from nucleus"/>
    <property type="evidence" value="ECO:0007669"/>
    <property type="project" value="TreeGrafter"/>
</dbReference>
<evidence type="ECO:0000256" key="2">
    <source>
        <dbReference type="ARBA" id="ARBA00023054"/>
    </source>
</evidence>
<feature type="coiled-coil region" evidence="4">
    <location>
        <begin position="814"/>
        <end position="936"/>
    </location>
</feature>
<evidence type="ECO:0000313" key="9">
    <source>
        <dbReference type="Proteomes" id="UP000182259"/>
    </source>
</evidence>
<sequence length="1797" mass="202195">MDASAQDHLSDKENEAHEDDSHQLPPTNSQFVADHLTNIPQTSHSAQLQTPNQFAGPETADAETVPQIDVDSTDVVNDAINDASNVPDEASDAMDQDPNTSMTLHPASSGQQFTTPLKLLPPLKDIEPITTPKSFSVAKDSLTQNVNSSPVEQPRSTQLQNLAEAEEDAFDSVANDTFASTAEPEIRKESASASRAAELHAGATFIGVDPSELVAVGSDVVSKIAYRAQQYQGVLSELSFFKLNQELINQVEQKKFETLLKRVEKLSAANETLTSQNETLSSEVSRKDDLVTSLQNRLSLLNDKLYKLESSTKESDASNSETLRTKDLELFRVNESLSKLTKSNVECEQRLSELTKELNEVTNEKFTYKLNLSKVTNELSYIKNQKDWYEQELKNIQEKYTELIKKHDSTYLQDSNKISSLRSQTETLTSLRDSLQNQVKTLEANLEKERTKASDLETKLEVQTIKYSRESSAKDDLVELLNVQLGERSERITQLEEYAEELQSSSAESIEALHKDIAGKEEKIIILEERLRRTEEALDSELHKETKLPRLSQSAELIMQTSPLGISLSTLYTEFNHIKKELALERSQKEKLAVQLQHFVSELESKKPAITNYRNQIQFYEQSMKDMLGKLESVRLDKVESEKEANRLRTRLASYETELMSMKQLSKDLGRQLCYYLIHSKIRETNEDPLTSNEKRVIDLILSKSGNRDGVIETDTDKLISERLVNFASVIELQHKNEELLLSVRLLGKQLEDREHETNGFEAAAVEEAREAILTLQGELDSVTLKLSAVTKERDLLKSLNGNETGADASGADLSILNSSNKELKARITETEKAMRELQSQTAKKIGKVNEKLTEANNTKEELQLKLSSVKHSVELSESRLENSKKLLENVRADLEYFRKEATFWKEQASKQESLLVKKSNELRDAEKNLINAASATKNLATEKEVWTSLHLTLKDEILHLKKDKDHLNTFVFNLQSLIKERESASLDLSNKLSESVQNYQALQQKISEKEERILILANQSELALKAQNVKLEQVNELSQKLLDAKSKLAEKQSLIDNLRRKLTESVPADHRPRQSSTILHADNDAAILPSEYEDIKNDLKIAESQVTEFSNIAKAAEDALMKATESFDKFKVSSDEKIRDLISERDGLTSEVTTYKKNVEDLQSQLYSTENKYMNEVQELKSKVHEFSLKASSYDTLQSDFETKIATINSDLQSQININTELDGNYKSKLKEIEQLTAQITDEKRINDDLRSKVHDVTSKLQNVDAELKAKEEIISEQEAGSQEELAAAKMKIKDLEYQYNLALNQIELNTGGAPSVDSEGSDDLKQVVQYLRREKDNAEGKVISLVDEQSRLKSQLNNLTSELNASRSQVSRMQTMKLQLDDATKDHERLKEQLEQLNILRESNTTLRNENKVTLEQVTELQAEIEKLKNQAPVTVNADDTEVAVQLQELQLLKEENERLKTQLTNNDEVKNLLQRFENLKNEFKTKLTGHRNKNKELEKQLNETKTSLEEAQKLATSNASQKANEDKNLAEEINKLKATFATEKQALTDTLKKQYDESLHKELEAAKANNSSTSLDAMKKQVESEWRSKLEASKKEIAAKYAKELDSKVQQKVNEKLALAPDKSNIEEVKKSLTEEYEKKIKNLKEEFDKRLAQEVKTAESAVDKKYEFKLRVLNRKVERLEKDKQPQVKPNAGGDSSTTNAATKGNTNANANSSVKANANVNANIKNSGIGTGSAPSGSGNLPTFASNPSNTGSPGPTKPSFGTGGITNGTNKRPLDATQTTSSQPDTKKAKE</sequence>
<dbReference type="GO" id="GO:0006606">
    <property type="term" value="P:protein import into nucleus"/>
    <property type="evidence" value="ECO:0007669"/>
    <property type="project" value="InterPro"/>
</dbReference>
<dbReference type="InterPro" id="IPR057974">
    <property type="entry name" value="NUA/TPR/MLP1-2-like_dom"/>
</dbReference>
<dbReference type="GO" id="GO:0017056">
    <property type="term" value="F:structural constituent of nuclear pore"/>
    <property type="evidence" value="ECO:0007669"/>
    <property type="project" value="TreeGrafter"/>
</dbReference>
<feature type="region of interest" description="Disordered" evidence="5">
    <location>
        <begin position="1"/>
        <end position="63"/>
    </location>
</feature>
<evidence type="ECO:0000256" key="4">
    <source>
        <dbReference type="SAM" id="Coils"/>
    </source>
</evidence>
<feature type="domain" description="Nucleoprotein TPR/MLP1-2" evidence="6">
    <location>
        <begin position="1185"/>
        <end position="1310"/>
    </location>
</feature>
<dbReference type="PANTHER" id="PTHR18898:SF2">
    <property type="entry name" value="NUCLEOPROTEIN TPR"/>
    <property type="match status" value="1"/>
</dbReference>
<feature type="coiled-coil region" evidence="4">
    <location>
        <begin position="1220"/>
        <end position="1517"/>
    </location>
</feature>
<feature type="domain" description="NUA/TPR/MLP1-2-like" evidence="7">
    <location>
        <begin position="644"/>
        <end position="755"/>
    </location>
</feature>
<proteinExistence type="predicted"/>
<dbReference type="Pfam" id="PF07926">
    <property type="entry name" value="TPR_MLP1_2"/>
    <property type="match status" value="1"/>
</dbReference>
<dbReference type="Pfam" id="PF25785">
    <property type="entry name" value="TPR"/>
    <property type="match status" value="1"/>
</dbReference>
<organism evidence="8 9">
    <name type="scientific">Sungouiella intermedia</name>
    <dbReference type="NCBI Taxonomy" id="45354"/>
    <lineage>
        <taxon>Eukaryota</taxon>
        <taxon>Fungi</taxon>
        <taxon>Dikarya</taxon>
        <taxon>Ascomycota</taxon>
        <taxon>Saccharomycotina</taxon>
        <taxon>Pichiomycetes</taxon>
        <taxon>Metschnikowiaceae</taxon>
        <taxon>Sungouiella</taxon>
    </lineage>
</organism>
<feature type="coiled-coil region" evidence="4">
    <location>
        <begin position="510"/>
        <end position="544"/>
    </location>
</feature>
<evidence type="ECO:0000256" key="3">
    <source>
        <dbReference type="ARBA" id="ARBA00023242"/>
    </source>
</evidence>
<gene>
    <name evidence="8" type="ORF">SAMEA4029009_CIC11G00000003304</name>
</gene>
<feature type="coiled-coil region" evidence="4">
    <location>
        <begin position="256"/>
        <end position="283"/>
    </location>
</feature>
<name>A0A1L0DQC1_9ASCO</name>
<feature type="coiled-coil region" evidence="4">
    <location>
        <begin position="993"/>
        <end position="1062"/>
    </location>
</feature>
<evidence type="ECO:0000256" key="1">
    <source>
        <dbReference type="ARBA" id="ARBA00004123"/>
    </source>
</evidence>
<feature type="compositionally biased region" description="Basic and acidic residues" evidence="5">
    <location>
        <begin position="8"/>
        <end position="22"/>
    </location>
</feature>
<feature type="region of interest" description="Disordered" evidence="5">
    <location>
        <begin position="1730"/>
        <end position="1797"/>
    </location>
</feature>
<dbReference type="PANTHER" id="PTHR18898">
    <property type="entry name" value="NUCLEOPROTEIN TPR-RELATED"/>
    <property type="match status" value="1"/>
</dbReference>